<reference evidence="2" key="1">
    <citation type="journal article" date="2020" name="Stud. Mycol.">
        <title>101 Dothideomycetes genomes: a test case for predicting lifestyles and emergence of pathogens.</title>
        <authorList>
            <person name="Haridas S."/>
            <person name="Albert R."/>
            <person name="Binder M."/>
            <person name="Bloem J."/>
            <person name="Labutti K."/>
            <person name="Salamov A."/>
            <person name="Andreopoulos B."/>
            <person name="Baker S."/>
            <person name="Barry K."/>
            <person name="Bills G."/>
            <person name="Bluhm B."/>
            <person name="Cannon C."/>
            <person name="Castanera R."/>
            <person name="Culley D."/>
            <person name="Daum C."/>
            <person name="Ezra D."/>
            <person name="Gonzalez J."/>
            <person name="Henrissat B."/>
            <person name="Kuo A."/>
            <person name="Liang C."/>
            <person name="Lipzen A."/>
            <person name="Lutzoni F."/>
            <person name="Magnuson J."/>
            <person name="Mondo S."/>
            <person name="Nolan M."/>
            <person name="Ohm R."/>
            <person name="Pangilinan J."/>
            <person name="Park H.-J."/>
            <person name="Ramirez L."/>
            <person name="Alfaro M."/>
            <person name="Sun H."/>
            <person name="Tritt A."/>
            <person name="Yoshinaga Y."/>
            <person name="Zwiers L.-H."/>
            <person name="Turgeon B."/>
            <person name="Goodwin S."/>
            <person name="Spatafora J."/>
            <person name="Crous P."/>
            <person name="Grigoriev I."/>
        </authorList>
    </citation>
    <scope>NUCLEOTIDE SEQUENCE</scope>
    <source>
        <strain evidence="2">CBS 207.26</strain>
    </source>
</reference>
<feature type="domain" description="Metallo-beta-lactamase" evidence="1">
    <location>
        <begin position="30"/>
        <end position="198"/>
    </location>
</feature>
<evidence type="ECO:0000259" key="1">
    <source>
        <dbReference type="SMART" id="SM00849"/>
    </source>
</evidence>
<dbReference type="InterPro" id="IPR050855">
    <property type="entry name" value="NDM-1-like"/>
</dbReference>
<gene>
    <name evidence="2" type="ORF">K469DRAFT_729581</name>
</gene>
<proteinExistence type="predicted"/>
<evidence type="ECO:0000313" key="2">
    <source>
        <dbReference type="EMBL" id="KAF2180870.1"/>
    </source>
</evidence>
<dbReference type="OrthoDB" id="536211at2759"/>
<dbReference type="InterPro" id="IPR036866">
    <property type="entry name" value="RibonucZ/Hydroxyglut_hydro"/>
</dbReference>
<dbReference type="PANTHER" id="PTHR42951">
    <property type="entry name" value="METALLO-BETA-LACTAMASE DOMAIN-CONTAINING"/>
    <property type="match status" value="1"/>
</dbReference>
<protein>
    <submittedName>
        <fullName evidence="2">Metallo-beta-lactamase domain protein</fullName>
    </submittedName>
</protein>
<dbReference type="Proteomes" id="UP000800200">
    <property type="component" value="Unassembled WGS sequence"/>
</dbReference>
<dbReference type="SUPFAM" id="SSF56281">
    <property type="entry name" value="Metallo-hydrolase/oxidoreductase"/>
    <property type="match status" value="1"/>
</dbReference>
<dbReference type="AlphaFoldDB" id="A0A6A6DSE0"/>
<sequence>MSGLRVAVYTAPPIPCVDHLSGQSNTTWSPETCTLIFSENEAILLSYIYITHGHPDHFLGIPQLLNRFPEAVPLATKGTIAHMKESIAEPFFTNTWLGFFSGNQLYKPPQLANPLPDNNKIVLEGSWVFEGIECGHSDTYDSTVLWVPDLKLAVCGDVVYGDVHQMLFEANTQEKRDEWIRAVEKVEALNPAYVVPGHRNATEMDGVWHLVSTKQYIRDFTKALEAKPKDLGDLYSIMLKKYPHRFNPMVLGWGCAGVFAGTEEAKP</sequence>
<organism evidence="2 3">
    <name type="scientific">Zopfia rhizophila CBS 207.26</name>
    <dbReference type="NCBI Taxonomy" id="1314779"/>
    <lineage>
        <taxon>Eukaryota</taxon>
        <taxon>Fungi</taxon>
        <taxon>Dikarya</taxon>
        <taxon>Ascomycota</taxon>
        <taxon>Pezizomycotina</taxon>
        <taxon>Dothideomycetes</taxon>
        <taxon>Dothideomycetes incertae sedis</taxon>
        <taxon>Zopfiaceae</taxon>
        <taxon>Zopfia</taxon>
    </lineage>
</organism>
<accession>A0A6A6DSE0</accession>
<dbReference type="Pfam" id="PF00753">
    <property type="entry name" value="Lactamase_B"/>
    <property type="match status" value="1"/>
</dbReference>
<dbReference type="CDD" id="cd07739">
    <property type="entry name" value="metallo-hydrolase-like_MBL-fold"/>
    <property type="match status" value="1"/>
</dbReference>
<dbReference type="PANTHER" id="PTHR42951:SF14">
    <property type="entry name" value="METALLO-BETA-LACTAMASE SUPERFAMILY PROTEIN"/>
    <property type="match status" value="1"/>
</dbReference>
<name>A0A6A6DSE0_9PEZI</name>
<dbReference type="Gene3D" id="3.60.15.10">
    <property type="entry name" value="Ribonuclease Z/Hydroxyacylglutathione hydrolase-like"/>
    <property type="match status" value="1"/>
</dbReference>
<dbReference type="InterPro" id="IPR001279">
    <property type="entry name" value="Metallo-B-lactamas"/>
</dbReference>
<keyword evidence="3" id="KW-1185">Reference proteome</keyword>
<dbReference type="SMART" id="SM00849">
    <property type="entry name" value="Lactamase_B"/>
    <property type="match status" value="1"/>
</dbReference>
<evidence type="ECO:0000313" key="3">
    <source>
        <dbReference type="Proteomes" id="UP000800200"/>
    </source>
</evidence>
<dbReference type="EMBL" id="ML994655">
    <property type="protein sequence ID" value="KAF2180870.1"/>
    <property type="molecule type" value="Genomic_DNA"/>
</dbReference>